<dbReference type="Proteomes" id="UP001162131">
    <property type="component" value="Unassembled WGS sequence"/>
</dbReference>
<organism evidence="1 2">
    <name type="scientific">Blepharisma stoltei</name>
    <dbReference type="NCBI Taxonomy" id="1481888"/>
    <lineage>
        <taxon>Eukaryota</taxon>
        <taxon>Sar</taxon>
        <taxon>Alveolata</taxon>
        <taxon>Ciliophora</taxon>
        <taxon>Postciliodesmatophora</taxon>
        <taxon>Heterotrichea</taxon>
        <taxon>Heterotrichida</taxon>
        <taxon>Blepharismidae</taxon>
        <taxon>Blepharisma</taxon>
    </lineage>
</organism>
<accession>A0AAU9IW52</accession>
<dbReference type="AlphaFoldDB" id="A0AAU9IW52"/>
<sequence length="390" mass="44976">MMLPISLDTKNKISQHLGSTASSEPPPQSRSAVKFGKTIKVVKKIPQTLTMDDDFLLESEGDIRAFLKTSKPPAAINLRYNDKGKIVPYSIVGSPTLFESQTNAPKYSPPPTYSLPSSPLGYLKFGFPLVRKQLLKIDHEKKFKDKLIQINETHKNNRVKEKEMLRTMNLDQRLDVTKEQRALKLFQKTQEKWDQIDRGLCKRIKKPREDLLPSRAYEYREKLEELDIIDKVKSSEVPNKYHWYMSLREDPEFDKPEAFVNVGNYMTGLYTRIRESSNTCKSIIRKPGMLKTSYKTFRDDPYFKDTVKNDEIFSNLSFVRSIKSEDLNVVGLSKLPLEIDAVKSAGIEYVKFDAVEKGGDEEVIIENHMPKIRAYTSKTTLKSWNSLSKF</sequence>
<gene>
    <name evidence="1" type="ORF">BSTOLATCC_MIC20751</name>
</gene>
<dbReference type="EMBL" id="CAJZBQ010000020">
    <property type="protein sequence ID" value="CAG9318275.1"/>
    <property type="molecule type" value="Genomic_DNA"/>
</dbReference>
<name>A0AAU9IW52_9CILI</name>
<evidence type="ECO:0000313" key="2">
    <source>
        <dbReference type="Proteomes" id="UP001162131"/>
    </source>
</evidence>
<dbReference type="InterPro" id="IPR032707">
    <property type="entry name" value="MYCBPAP"/>
</dbReference>
<evidence type="ECO:0000313" key="1">
    <source>
        <dbReference type="EMBL" id="CAG9318275.1"/>
    </source>
</evidence>
<dbReference type="Pfam" id="PF14646">
    <property type="entry name" value="MYCBPAP"/>
    <property type="match status" value="1"/>
</dbReference>
<keyword evidence="2" id="KW-1185">Reference proteome</keyword>
<protein>
    <submittedName>
        <fullName evidence="1">Uncharacterized protein</fullName>
    </submittedName>
</protein>
<dbReference type="PANTHER" id="PTHR48421">
    <property type="entry name" value="MYCBP-ASSOCIATED PROTEIN"/>
    <property type="match status" value="1"/>
</dbReference>
<dbReference type="PANTHER" id="PTHR48421:SF1">
    <property type="entry name" value="MYCBP-ASSOCIATED PROTEIN"/>
    <property type="match status" value="1"/>
</dbReference>
<proteinExistence type="predicted"/>
<comment type="caution">
    <text evidence="1">The sequence shown here is derived from an EMBL/GenBank/DDBJ whole genome shotgun (WGS) entry which is preliminary data.</text>
</comment>
<reference evidence="1" key="1">
    <citation type="submission" date="2021-09" db="EMBL/GenBank/DDBJ databases">
        <authorList>
            <consortium name="AG Swart"/>
            <person name="Singh M."/>
            <person name="Singh A."/>
            <person name="Seah K."/>
            <person name="Emmerich C."/>
        </authorList>
    </citation>
    <scope>NUCLEOTIDE SEQUENCE</scope>
    <source>
        <strain evidence="1">ATCC30299</strain>
    </source>
</reference>